<dbReference type="AlphaFoldDB" id="A0A841MM04"/>
<protein>
    <submittedName>
        <fullName evidence="1">Uncharacterized protein</fullName>
    </submittedName>
</protein>
<evidence type="ECO:0000313" key="1">
    <source>
        <dbReference type="EMBL" id="MBB6325834.1"/>
    </source>
</evidence>
<dbReference type="EMBL" id="JACIJO010000001">
    <property type="protein sequence ID" value="MBB6325834.1"/>
    <property type="molecule type" value="Genomic_DNA"/>
</dbReference>
<name>A0A841MM04_9BACT</name>
<proteinExistence type="predicted"/>
<comment type="caution">
    <text evidence="1">The sequence shown here is derived from an EMBL/GenBank/DDBJ whole genome shotgun (WGS) entry which is preliminary data.</text>
</comment>
<accession>A0A841MM04</accession>
<organism evidence="1 2">
    <name type="scientific">Algoriphagus iocasae</name>
    <dbReference type="NCBI Taxonomy" id="1836499"/>
    <lineage>
        <taxon>Bacteria</taxon>
        <taxon>Pseudomonadati</taxon>
        <taxon>Bacteroidota</taxon>
        <taxon>Cytophagia</taxon>
        <taxon>Cytophagales</taxon>
        <taxon>Cyclobacteriaceae</taxon>
        <taxon>Algoriphagus</taxon>
    </lineage>
</organism>
<reference evidence="1 2" key="1">
    <citation type="submission" date="2020-08" db="EMBL/GenBank/DDBJ databases">
        <title>Genomic Encyclopedia of Type Strains, Phase IV (KMG-IV): sequencing the most valuable type-strain genomes for metagenomic binning, comparative biology and taxonomic classification.</title>
        <authorList>
            <person name="Goeker M."/>
        </authorList>
    </citation>
    <scope>NUCLEOTIDE SEQUENCE [LARGE SCALE GENOMIC DNA]</scope>
    <source>
        <strain evidence="1 2">DSM 102044</strain>
    </source>
</reference>
<gene>
    <name evidence="1" type="ORF">FHS59_001449</name>
</gene>
<evidence type="ECO:0000313" key="2">
    <source>
        <dbReference type="Proteomes" id="UP000588604"/>
    </source>
</evidence>
<dbReference type="Proteomes" id="UP000588604">
    <property type="component" value="Unassembled WGS sequence"/>
</dbReference>
<keyword evidence="2" id="KW-1185">Reference proteome</keyword>
<sequence length="39" mass="4654">MRLGIEVGKETILLFLFEMKVIAFYNLNLEDIDSVFKRF</sequence>